<accession>A0ABY4YUK7</accession>
<keyword evidence="2" id="KW-1185">Reference proteome</keyword>
<evidence type="ECO:0000313" key="2">
    <source>
        <dbReference type="Proteomes" id="UP001056455"/>
    </source>
</evidence>
<proteinExistence type="predicted"/>
<evidence type="ECO:0008006" key="3">
    <source>
        <dbReference type="Google" id="ProtNLM"/>
    </source>
</evidence>
<dbReference type="RefSeq" id="WP_252593643.1">
    <property type="nucleotide sequence ID" value="NZ_CP099489.1"/>
</dbReference>
<protein>
    <recommendedName>
        <fullName evidence="3">Antitoxin VbhA domain-containing protein</fullName>
    </recommendedName>
</protein>
<organism evidence="1 2">
    <name type="scientific">Ornithinimicrobium faecis</name>
    <dbReference type="NCBI Taxonomy" id="2934158"/>
    <lineage>
        <taxon>Bacteria</taxon>
        <taxon>Bacillati</taxon>
        <taxon>Actinomycetota</taxon>
        <taxon>Actinomycetes</taxon>
        <taxon>Micrococcales</taxon>
        <taxon>Ornithinimicrobiaceae</taxon>
        <taxon>Ornithinimicrobium</taxon>
    </lineage>
</organism>
<name>A0ABY4YUK7_9MICO</name>
<evidence type="ECO:0000313" key="1">
    <source>
        <dbReference type="EMBL" id="USQ80267.1"/>
    </source>
</evidence>
<sequence>MSQTSAEILETAKGFSREERAELALGLLATLGEHDVSEPARLEALRSAVDQGISGLNAGQGVDVTPGGVRDYLRARGRIATERADTKTA</sequence>
<gene>
    <name evidence="1" type="ORF">NF556_00980</name>
</gene>
<reference evidence="1" key="1">
    <citation type="submission" date="2022-06" db="EMBL/GenBank/DDBJ databases">
        <title>Ornithinimicrobium HY1793.</title>
        <authorList>
            <person name="Huang Y."/>
        </authorList>
    </citation>
    <scope>NUCLEOTIDE SEQUENCE</scope>
    <source>
        <strain evidence="1">HY1793</strain>
    </source>
</reference>
<dbReference type="Proteomes" id="UP001056455">
    <property type="component" value="Chromosome"/>
</dbReference>
<dbReference type="EMBL" id="CP099489">
    <property type="protein sequence ID" value="USQ80267.1"/>
    <property type="molecule type" value="Genomic_DNA"/>
</dbReference>